<proteinExistence type="inferred from homology"/>
<gene>
    <name evidence="7" type="primary">rmuC</name>
    <name evidence="7" type="ORF">FPZ11_06170</name>
</gene>
<evidence type="ECO:0000256" key="1">
    <source>
        <dbReference type="ARBA" id="ARBA00003416"/>
    </source>
</evidence>
<evidence type="ECO:0000256" key="2">
    <source>
        <dbReference type="ARBA" id="ARBA00009840"/>
    </source>
</evidence>
<dbReference type="EMBL" id="CP042305">
    <property type="protein sequence ID" value="QDZ14403.1"/>
    <property type="molecule type" value="Genomic_DNA"/>
</dbReference>
<dbReference type="InterPro" id="IPR003798">
    <property type="entry name" value="DNA_recombination_RmuC"/>
</dbReference>
<dbReference type="Pfam" id="PF02646">
    <property type="entry name" value="RmuC"/>
    <property type="match status" value="1"/>
</dbReference>
<evidence type="ECO:0000256" key="3">
    <source>
        <dbReference type="ARBA" id="ARBA00023054"/>
    </source>
</evidence>
<name>A0A5B8M223_9MICO</name>
<dbReference type="PANTHER" id="PTHR30563">
    <property type="entry name" value="DNA RECOMBINATION PROTEIN RMUC"/>
    <property type="match status" value="1"/>
</dbReference>
<evidence type="ECO:0000313" key="7">
    <source>
        <dbReference type="EMBL" id="QDZ14403.1"/>
    </source>
</evidence>
<evidence type="ECO:0000256" key="4">
    <source>
        <dbReference type="ARBA" id="ARBA00023172"/>
    </source>
</evidence>
<dbReference type="AlphaFoldDB" id="A0A5B8M223"/>
<dbReference type="RefSeq" id="WP_146319266.1">
    <property type="nucleotide sequence ID" value="NZ_CP042305.1"/>
</dbReference>
<dbReference type="KEGG" id="huw:FPZ11_06170"/>
<sequence>MDVLFLIIGLVVGAVAGVFGGVILARRQAPVDGDVVREDPAVIAAKHTADIERVRAENASQLAGVQSQLAASQATITNLREQGTKAEEQFREQIQALRDQQRSTQEQQRIDQAERVEREKREAQVLQALAPVRATLDAMQRKVTELEQQRSQQYGSLSEQLKQAHLSDEALRATTESLASALRSNNVRGVWGETQLRRVVEAAGLTQHVDFETQMSITSDAGAGRPDMVIQLPGGKSIAVDAKVPFDAYLEASQIPVTAVGEEGARRKQLLEKHVKAMRGHIDALAKKTYWEGLAASPEFVVAFVPSESLLSAALEADPTILDYSFGKRVALASPVNLWAVLKTVAYTWQQQAVSDEAKRLFDLGNTLYQRLGALAGHADGLRRAIERTVDSYNKFAASLESRVLVTARQFPGIDETKLIDEAEPIHATPRKLTALELESPAVEPVALNGSDTTEETRELSA</sequence>
<dbReference type="OrthoDB" id="370725at2"/>
<dbReference type="GO" id="GO:0006310">
    <property type="term" value="P:DNA recombination"/>
    <property type="evidence" value="ECO:0007669"/>
    <property type="project" value="UniProtKB-KW"/>
</dbReference>
<keyword evidence="3 5" id="KW-0175">Coiled coil</keyword>
<evidence type="ECO:0000256" key="5">
    <source>
        <dbReference type="SAM" id="Coils"/>
    </source>
</evidence>
<comment type="function">
    <text evidence="1">Involved in DNA recombination.</text>
</comment>
<dbReference type="PANTHER" id="PTHR30563:SF0">
    <property type="entry name" value="DNA RECOMBINATION PROTEIN RMUC"/>
    <property type="match status" value="1"/>
</dbReference>
<keyword evidence="8" id="KW-1185">Reference proteome</keyword>
<keyword evidence="4" id="KW-0233">DNA recombination</keyword>
<evidence type="ECO:0000313" key="8">
    <source>
        <dbReference type="Proteomes" id="UP000320216"/>
    </source>
</evidence>
<organism evidence="7 8">
    <name type="scientific">Humibacter ginsenosidimutans</name>
    <dbReference type="NCBI Taxonomy" id="2599293"/>
    <lineage>
        <taxon>Bacteria</taxon>
        <taxon>Bacillati</taxon>
        <taxon>Actinomycetota</taxon>
        <taxon>Actinomycetes</taxon>
        <taxon>Micrococcales</taxon>
        <taxon>Microbacteriaceae</taxon>
        <taxon>Humibacter</taxon>
    </lineage>
</organism>
<accession>A0A5B8M223</accession>
<reference evidence="7 8" key="1">
    <citation type="submission" date="2019-07" db="EMBL/GenBank/DDBJ databases">
        <title>Full genome sequence of Humibacter sp. WJ7-1.</title>
        <authorList>
            <person name="Im W.-T."/>
        </authorList>
    </citation>
    <scope>NUCLEOTIDE SEQUENCE [LARGE SCALE GENOMIC DNA]</scope>
    <source>
        <strain evidence="7 8">WJ7-1</strain>
    </source>
</reference>
<feature type="coiled-coil region" evidence="5">
    <location>
        <begin position="62"/>
        <end position="149"/>
    </location>
</feature>
<dbReference type="Proteomes" id="UP000320216">
    <property type="component" value="Chromosome"/>
</dbReference>
<comment type="similarity">
    <text evidence="2">Belongs to the RmuC family.</text>
</comment>
<evidence type="ECO:0000256" key="6">
    <source>
        <dbReference type="SAM" id="MobiDB-lite"/>
    </source>
</evidence>
<feature type="region of interest" description="Disordered" evidence="6">
    <location>
        <begin position="443"/>
        <end position="462"/>
    </location>
</feature>
<protein>
    <submittedName>
        <fullName evidence="7">DNA recombination protein RmuC</fullName>
    </submittedName>
</protein>